<evidence type="ECO:0000313" key="2">
    <source>
        <dbReference type="Proteomes" id="UP001163603"/>
    </source>
</evidence>
<comment type="caution">
    <text evidence="1">The sequence shown here is derived from an EMBL/GenBank/DDBJ whole genome shotgun (WGS) entry which is preliminary data.</text>
</comment>
<keyword evidence="2" id="KW-1185">Reference proteome</keyword>
<reference evidence="2" key="1">
    <citation type="journal article" date="2023" name="G3 (Bethesda)">
        <title>Genome assembly and association tests identify interacting loci associated with vigor, precocity, and sex in interspecific pistachio rootstocks.</title>
        <authorList>
            <person name="Palmer W."/>
            <person name="Jacygrad E."/>
            <person name="Sagayaradj S."/>
            <person name="Cavanaugh K."/>
            <person name="Han R."/>
            <person name="Bertier L."/>
            <person name="Beede B."/>
            <person name="Kafkas S."/>
            <person name="Golino D."/>
            <person name="Preece J."/>
            <person name="Michelmore R."/>
        </authorList>
    </citation>
    <scope>NUCLEOTIDE SEQUENCE [LARGE SCALE GENOMIC DNA]</scope>
</reference>
<accession>A0ACC0X1D5</accession>
<name>A0ACC0X1D5_9ROSI</name>
<protein>
    <submittedName>
        <fullName evidence="1">Uncharacterized protein</fullName>
    </submittedName>
</protein>
<dbReference type="EMBL" id="CM047750">
    <property type="protein sequence ID" value="KAJ0008160.1"/>
    <property type="molecule type" value="Genomic_DNA"/>
</dbReference>
<dbReference type="Proteomes" id="UP001163603">
    <property type="component" value="Chromosome 15"/>
</dbReference>
<evidence type="ECO:0000313" key="1">
    <source>
        <dbReference type="EMBL" id="KAJ0008160.1"/>
    </source>
</evidence>
<gene>
    <name evidence="1" type="ORF">Pint_30022</name>
</gene>
<proteinExistence type="predicted"/>
<sequence>MGNICSISISLDGIFSSCQDYTASRAKYMYKLEDNLAVLQTELQKLTEARDDVITRVIIAEQQQMKRLNQVQGWLSRVQAVEFEVGEMIRDSSEEIEKLCLGGYCSKNYQSSYKFGKKVAEKLKLVATLRGEGAFQVVAERVIIPKSAVEERPSEPMVGLESTFDEVWRCLEENQAEGFNVVIWVTVSKELQLEKIQENIGKRLAHFDEMWKHEEAWKLFQKKVGEDTLSCHPDIPEIAEIVAKECGGLPLALITIGRAMAYKKTPQEWRYAVQVLRGSAFEFPGMGKEVYPLLKFSYDSLSSDTVRTCFLYCSLFPEDYSVSRRHLIDCWIGEGFLKDHDSINDVQDQGYYIIGVLLHACLLEEDGDDCVKMHDVLRDMALWIACEIEKKSENFLVRAGIGITDLPDVEKWKDVRRISLMENQLGYLSVIPTCPHLQTLFLNYNSLETIKSSFFQYMPTLRVLNLSYNDSLRELPSGISTLVSLQHLDLSETAIKVIPEELKALINLKCLNLENTSSLHTIPQQLISTFSKLHVLRMFNCGFVCQTKDSVLSGDGEFLVKELIGLKQLNMLSISLKSYNALQIFLSFNKLQSCTQSLCLLYFENSKPINFLSLANMKHLDSLSIWNCKYLQELKINYAGEVQKVLQTRGFRSLQTVHIDYCLKLRDLTWLVLAPNLKVIKISSCTGMEEVISVQKLEEVPGLMGNLNPFAKLQSLKLHHLHKLKSIYRDALPFPHMKEMIVYECPVLRKLPLDSRSVKESNFVIEGGKQWWEELQWADQATQSAFHLCFKSR</sequence>
<organism evidence="1 2">
    <name type="scientific">Pistacia integerrima</name>
    <dbReference type="NCBI Taxonomy" id="434235"/>
    <lineage>
        <taxon>Eukaryota</taxon>
        <taxon>Viridiplantae</taxon>
        <taxon>Streptophyta</taxon>
        <taxon>Embryophyta</taxon>
        <taxon>Tracheophyta</taxon>
        <taxon>Spermatophyta</taxon>
        <taxon>Magnoliopsida</taxon>
        <taxon>eudicotyledons</taxon>
        <taxon>Gunneridae</taxon>
        <taxon>Pentapetalae</taxon>
        <taxon>rosids</taxon>
        <taxon>malvids</taxon>
        <taxon>Sapindales</taxon>
        <taxon>Anacardiaceae</taxon>
        <taxon>Pistacia</taxon>
    </lineage>
</organism>